<comment type="caution">
    <text evidence="1">The sequence shown here is derived from an EMBL/GenBank/DDBJ whole genome shotgun (WGS) entry which is preliminary data.</text>
</comment>
<dbReference type="EMBL" id="PTJC01000005">
    <property type="protein sequence ID" value="PPK87778.1"/>
    <property type="molecule type" value="Genomic_DNA"/>
</dbReference>
<reference evidence="1 2" key="1">
    <citation type="submission" date="2018-02" db="EMBL/GenBank/DDBJ databases">
        <title>Genomic Encyclopedia of Archaeal and Bacterial Type Strains, Phase II (KMG-II): from individual species to whole genera.</title>
        <authorList>
            <person name="Goeker M."/>
        </authorList>
    </citation>
    <scope>NUCLEOTIDE SEQUENCE [LARGE SCALE GENOMIC DNA]</scope>
    <source>
        <strain evidence="1 2">DSM 29526</strain>
    </source>
</reference>
<dbReference type="AlphaFoldDB" id="A0A2S6I8H0"/>
<organism evidence="1 2">
    <name type="scientific">Neolewinella xylanilytica</name>
    <dbReference type="NCBI Taxonomy" id="1514080"/>
    <lineage>
        <taxon>Bacteria</taxon>
        <taxon>Pseudomonadati</taxon>
        <taxon>Bacteroidota</taxon>
        <taxon>Saprospiria</taxon>
        <taxon>Saprospirales</taxon>
        <taxon>Lewinellaceae</taxon>
        <taxon>Neolewinella</taxon>
    </lineage>
</organism>
<sequence>MWMLACLLLPCLLAAQEICDNGRDDDADGLIDLNDPDCACEIIEPKSLIPNPSFEDLNCCPGSRSQLNCAVDWIQASEPTTDLIHQCGWMGWEEFPPPQPFPDGEGIMGFRDGRVIRDGAPETNWKEYAGACLLSPLLTGTSYRFEFDVGFVDFQQSPPIDISFFGTTDCEYLPFGTGNEAFGCPTNGPNWKKLGEVRVSSGGRNAWVKASIEIVPEENIRAIAIGPDCNATFSSVSTYYFFDNLLLADLEVFELRISEVAHPCSPDFTLSVPANPEYGYQWYLGGVALVGETAAALSRHYGEGSYQVRITDAQSCRLTETYEYRIPVYRTPDRVAICEDDVYRFGDRRLIESGAYVDTFPNRFGCDSIVSLQLEVIGDTYDTLEATVLNGELFEIADYGFRAAGEYPLTLTSSLGCDSLVLLKLSSFDIFIPNAFSPNADGRNDLFQPLAAEELIASIDMQVFDRWGNSVYRGAGWDGGDMPPGYFVYTMLIAFRNGTEKMFSGGVTLVR</sequence>
<proteinExistence type="predicted"/>
<keyword evidence="2" id="KW-1185">Reference proteome</keyword>
<evidence type="ECO:0000313" key="1">
    <source>
        <dbReference type="EMBL" id="PPK87778.1"/>
    </source>
</evidence>
<dbReference type="Proteomes" id="UP000237662">
    <property type="component" value="Unassembled WGS sequence"/>
</dbReference>
<evidence type="ECO:0000313" key="2">
    <source>
        <dbReference type="Proteomes" id="UP000237662"/>
    </source>
</evidence>
<accession>A0A2S6I8H0</accession>
<gene>
    <name evidence="1" type="ORF">CLV84_0730</name>
</gene>
<dbReference type="Pfam" id="PF13585">
    <property type="entry name" value="CHU_C"/>
    <property type="match status" value="1"/>
</dbReference>
<name>A0A2S6I8H0_9BACT</name>
<protein>
    <submittedName>
        <fullName evidence="1">Gliding motility-associated-like protein</fullName>
    </submittedName>
</protein>